<keyword evidence="1" id="KW-1133">Transmembrane helix</keyword>
<protein>
    <submittedName>
        <fullName evidence="2">Uncharacterized protein</fullName>
    </submittedName>
</protein>
<name>A0A4S8MBX3_DENBC</name>
<dbReference type="Proteomes" id="UP000297245">
    <property type="component" value="Unassembled WGS sequence"/>
</dbReference>
<evidence type="ECO:0000313" key="3">
    <source>
        <dbReference type="Proteomes" id="UP000297245"/>
    </source>
</evidence>
<feature type="transmembrane region" description="Helical" evidence="1">
    <location>
        <begin position="107"/>
        <end position="135"/>
    </location>
</feature>
<proteinExistence type="predicted"/>
<keyword evidence="1" id="KW-0812">Transmembrane</keyword>
<feature type="transmembrane region" description="Helical" evidence="1">
    <location>
        <begin position="12"/>
        <end position="33"/>
    </location>
</feature>
<keyword evidence="1" id="KW-0472">Membrane</keyword>
<feature type="transmembrane region" description="Helical" evidence="1">
    <location>
        <begin position="53"/>
        <end position="71"/>
    </location>
</feature>
<sequence>MVLSRAYMHINFFRLVFSCATFLVRVRVLTFLLNPSPAPSPKLRVKLKPCRTISFLAMRICAPIFSSHLFLCDYSRPCVHMYMHICVGAFSRIYALPQQNLSFRLVYAYRFFVSFFSCATVLVCAYACVCIYAYICITTTNLSFRLLYAYQFFVSSFLVQLFSCVRAYEWCFLAYICASIFSSHLFLCDFSGPCARTHFPVKPFSCPPPPPKTPCQTISFLSSPCVYMRIDILVLVSSFLMRLLSSVCACICIYAYEWCFLA</sequence>
<accession>A0A4S8MBX3</accession>
<evidence type="ECO:0000313" key="2">
    <source>
        <dbReference type="EMBL" id="THU99463.1"/>
    </source>
</evidence>
<dbReference type="AlphaFoldDB" id="A0A4S8MBX3"/>
<feature type="transmembrane region" description="Helical" evidence="1">
    <location>
        <begin position="78"/>
        <end position="95"/>
    </location>
</feature>
<feature type="transmembrane region" description="Helical" evidence="1">
    <location>
        <begin position="142"/>
        <end position="161"/>
    </location>
</feature>
<reference evidence="2 3" key="1">
    <citation type="journal article" date="2019" name="Nat. Ecol. Evol.">
        <title>Megaphylogeny resolves global patterns of mushroom evolution.</title>
        <authorList>
            <person name="Varga T."/>
            <person name="Krizsan K."/>
            <person name="Foldi C."/>
            <person name="Dima B."/>
            <person name="Sanchez-Garcia M."/>
            <person name="Sanchez-Ramirez S."/>
            <person name="Szollosi G.J."/>
            <person name="Szarkandi J.G."/>
            <person name="Papp V."/>
            <person name="Albert L."/>
            <person name="Andreopoulos W."/>
            <person name="Angelini C."/>
            <person name="Antonin V."/>
            <person name="Barry K.W."/>
            <person name="Bougher N.L."/>
            <person name="Buchanan P."/>
            <person name="Buyck B."/>
            <person name="Bense V."/>
            <person name="Catcheside P."/>
            <person name="Chovatia M."/>
            <person name="Cooper J."/>
            <person name="Damon W."/>
            <person name="Desjardin D."/>
            <person name="Finy P."/>
            <person name="Geml J."/>
            <person name="Haridas S."/>
            <person name="Hughes K."/>
            <person name="Justo A."/>
            <person name="Karasinski D."/>
            <person name="Kautmanova I."/>
            <person name="Kiss B."/>
            <person name="Kocsube S."/>
            <person name="Kotiranta H."/>
            <person name="LaButti K.M."/>
            <person name="Lechner B.E."/>
            <person name="Liimatainen K."/>
            <person name="Lipzen A."/>
            <person name="Lukacs Z."/>
            <person name="Mihaltcheva S."/>
            <person name="Morgado L.N."/>
            <person name="Niskanen T."/>
            <person name="Noordeloos M.E."/>
            <person name="Ohm R.A."/>
            <person name="Ortiz-Santana B."/>
            <person name="Ovrebo C."/>
            <person name="Racz N."/>
            <person name="Riley R."/>
            <person name="Savchenko A."/>
            <person name="Shiryaev A."/>
            <person name="Soop K."/>
            <person name="Spirin V."/>
            <person name="Szebenyi C."/>
            <person name="Tomsovsky M."/>
            <person name="Tulloss R.E."/>
            <person name="Uehling J."/>
            <person name="Grigoriev I.V."/>
            <person name="Vagvolgyi C."/>
            <person name="Papp T."/>
            <person name="Martin F.M."/>
            <person name="Miettinen O."/>
            <person name="Hibbett D.S."/>
            <person name="Nagy L.G."/>
        </authorList>
    </citation>
    <scope>NUCLEOTIDE SEQUENCE [LARGE SCALE GENOMIC DNA]</scope>
    <source>
        <strain evidence="2 3">CBS 962.96</strain>
    </source>
</reference>
<gene>
    <name evidence="2" type="ORF">K435DRAFT_493940</name>
</gene>
<organism evidence="2 3">
    <name type="scientific">Dendrothele bispora (strain CBS 962.96)</name>
    <dbReference type="NCBI Taxonomy" id="1314807"/>
    <lineage>
        <taxon>Eukaryota</taxon>
        <taxon>Fungi</taxon>
        <taxon>Dikarya</taxon>
        <taxon>Basidiomycota</taxon>
        <taxon>Agaricomycotina</taxon>
        <taxon>Agaricomycetes</taxon>
        <taxon>Agaricomycetidae</taxon>
        <taxon>Agaricales</taxon>
        <taxon>Agaricales incertae sedis</taxon>
        <taxon>Dendrothele</taxon>
    </lineage>
</organism>
<feature type="transmembrane region" description="Helical" evidence="1">
    <location>
        <begin position="232"/>
        <end position="256"/>
    </location>
</feature>
<dbReference type="EMBL" id="ML179119">
    <property type="protein sequence ID" value="THU99463.1"/>
    <property type="molecule type" value="Genomic_DNA"/>
</dbReference>
<keyword evidence="3" id="KW-1185">Reference proteome</keyword>
<evidence type="ECO:0000256" key="1">
    <source>
        <dbReference type="SAM" id="Phobius"/>
    </source>
</evidence>